<protein>
    <submittedName>
        <fullName evidence="5">Thymine-DNA glycosylase</fullName>
        <ecNumber evidence="5">3.2.2.29</ecNumber>
    </submittedName>
</protein>
<gene>
    <name evidence="5" type="primary">thp1</name>
    <name evidence="5" type="ORF">MJAP1_001431</name>
</gene>
<dbReference type="GO" id="GO:0141016">
    <property type="term" value="F:G/T mismatch-specific thymine-DNA glycosylase activity"/>
    <property type="evidence" value="ECO:0007669"/>
    <property type="project" value="UniProtKB-EC"/>
</dbReference>
<dbReference type="RefSeq" id="XP_060121375.1">
    <property type="nucleotide sequence ID" value="XM_060265392.1"/>
</dbReference>
<dbReference type="GO" id="GO:0006285">
    <property type="term" value="P:base-excision repair, AP site formation"/>
    <property type="evidence" value="ECO:0007669"/>
    <property type="project" value="InterPro"/>
</dbReference>
<dbReference type="PANTHER" id="PTHR12159:SF9">
    <property type="entry name" value="G_T MISMATCH-SPECIFIC THYMINE DNA GLYCOSYLASE"/>
    <property type="match status" value="1"/>
</dbReference>
<dbReference type="Pfam" id="PF03167">
    <property type="entry name" value="UDG"/>
    <property type="match status" value="1"/>
</dbReference>
<evidence type="ECO:0000256" key="3">
    <source>
        <dbReference type="ARBA" id="ARBA00023204"/>
    </source>
</evidence>
<dbReference type="EC" id="3.2.2.29" evidence="5"/>
<dbReference type="InterPro" id="IPR015637">
    <property type="entry name" value="MUG/TDG"/>
</dbReference>
<feature type="domain" description="Uracil-DNA glycosylase-like" evidence="4">
    <location>
        <begin position="22"/>
        <end position="211"/>
    </location>
</feature>
<keyword evidence="6" id="KW-1185">Reference proteome</keyword>
<dbReference type="SUPFAM" id="SSF52141">
    <property type="entry name" value="Uracil-DNA glycosylase-like"/>
    <property type="match status" value="1"/>
</dbReference>
<dbReference type="GO" id="GO:0004844">
    <property type="term" value="F:uracil DNA N-glycosylase activity"/>
    <property type="evidence" value="ECO:0007669"/>
    <property type="project" value="TreeGrafter"/>
</dbReference>
<organism evidence="5 6">
    <name type="scientific">Malassezia japonica</name>
    <dbReference type="NCBI Taxonomy" id="223818"/>
    <lineage>
        <taxon>Eukaryota</taxon>
        <taxon>Fungi</taxon>
        <taxon>Dikarya</taxon>
        <taxon>Basidiomycota</taxon>
        <taxon>Ustilaginomycotina</taxon>
        <taxon>Malasseziomycetes</taxon>
        <taxon>Malasseziales</taxon>
        <taxon>Malasseziaceae</taxon>
        <taxon>Malassezia</taxon>
    </lineage>
</organism>
<dbReference type="InterPro" id="IPR005122">
    <property type="entry name" value="Uracil-DNA_glycosylase-like"/>
</dbReference>
<dbReference type="EMBL" id="CP119959">
    <property type="protein sequence ID" value="WFD38478.1"/>
    <property type="molecule type" value="Genomic_DNA"/>
</dbReference>
<name>A0AAF0EWK9_9BASI</name>
<dbReference type="Gene3D" id="3.40.470.10">
    <property type="entry name" value="Uracil-DNA glycosylase-like domain"/>
    <property type="match status" value="1"/>
</dbReference>
<evidence type="ECO:0000313" key="6">
    <source>
        <dbReference type="Proteomes" id="UP001217754"/>
    </source>
</evidence>
<evidence type="ECO:0000256" key="1">
    <source>
        <dbReference type="ARBA" id="ARBA00022763"/>
    </source>
</evidence>
<keyword evidence="2 5" id="KW-0378">Hydrolase</keyword>
<keyword evidence="3" id="KW-0234">DNA repair</keyword>
<evidence type="ECO:0000259" key="4">
    <source>
        <dbReference type="Pfam" id="PF03167"/>
    </source>
</evidence>
<reference evidence="5" key="1">
    <citation type="submission" date="2023-03" db="EMBL/GenBank/DDBJ databases">
        <title>Mating type loci evolution in Malassezia.</title>
        <authorList>
            <person name="Coelho M.A."/>
        </authorList>
    </citation>
    <scope>NUCLEOTIDE SEQUENCE</scope>
    <source>
        <strain evidence="5">CBS 9431</strain>
    </source>
</reference>
<sequence>MVRAPERVTSRFFRKQEAQRVPDYLASGLEVLFCGINPGAESGAQQRHYAHRSNHFYACVHQSGLTTKRLAPSEDHTFPSQEPFRLGLTNLAHRPTRKSEQLAMTELEMGVPELVEKVRTYRPKVVCFVGKQIGQVFLKVLQKKNKVGPTSVPLSFPPSVLGFWFAPKNAPDKTFPAIDAGYGVLPACVTHDDGTVTLFFSTPSTSARVTHHQLPGKVRIMSHIVALLAAFPTDG</sequence>
<dbReference type="Proteomes" id="UP001217754">
    <property type="component" value="Chromosome 2"/>
</dbReference>
<dbReference type="AlphaFoldDB" id="A0AAF0EWK9"/>
<dbReference type="CDD" id="cd10028">
    <property type="entry name" value="UDG-F2_TDG_MUG"/>
    <property type="match status" value="1"/>
</dbReference>
<dbReference type="GeneID" id="85225080"/>
<proteinExistence type="predicted"/>
<dbReference type="PANTHER" id="PTHR12159">
    <property type="entry name" value="G/T AND G/U MISMATCH-SPECIFIC DNA GLYCOSYLASE"/>
    <property type="match status" value="1"/>
</dbReference>
<evidence type="ECO:0000256" key="2">
    <source>
        <dbReference type="ARBA" id="ARBA00022801"/>
    </source>
</evidence>
<accession>A0AAF0EWK9</accession>
<evidence type="ECO:0000313" key="5">
    <source>
        <dbReference type="EMBL" id="WFD38478.1"/>
    </source>
</evidence>
<keyword evidence="5" id="KW-0326">Glycosidase</keyword>
<keyword evidence="1" id="KW-0227">DNA damage</keyword>
<dbReference type="InterPro" id="IPR036895">
    <property type="entry name" value="Uracil-DNA_glycosylase-like_sf"/>
</dbReference>